<dbReference type="Proteomes" id="UP000030764">
    <property type="component" value="Unassembled WGS sequence"/>
</dbReference>
<dbReference type="EMBL" id="KL363320">
    <property type="protein sequence ID" value="KFD47613.1"/>
    <property type="molecule type" value="Genomic_DNA"/>
</dbReference>
<reference evidence="10 12" key="1">
    <citation type="journal article" date="2014" name="Nat. Genet.">
        <title>Genome and transcriptome of the porcine whipworm Trichuris suis.</title>
        <authorList>
            <person name="Jex A.R."/>
            <person name="Nejsum P."/>
            <person name="Schwarz E.M."/>
            <person name="Hu L."/>
            <person name="Young N.D."/>
            <person name="Hall R.S."/>
            <person name="Korhonen P.K."/>
            <person name="Liao S."/>
            <person name="Thamsborg S."/>
            <person name="Xia J."/>
            <person name="Xu P."/>
            <person name="Wang S."/>
            <person name="Scheerlinck J.P."/>
            <person name="Hofmann A."/>
            <person name="Sternberg P.W."/>
            <person name="Wang J."/>
            <person name="Gasser R.B."/>
        </authorList>
    </citation>
    <scope>NUCLEOTIDE SEQUENCE [LARGE SCALE GENOMIC DNA]</scope>
    <source>
        <strain evidence="11">DCEP-RM93F</strain>
        <strain evidence="10">DCEP-RM93M</strain>
    </source>
</reference>
<dbReference type="FunFam" id="1.20.5.170:FF:000025">
    <property type="entry name" value="nuclear factor interleukin-3-regulated protein-like"/>
    <property type="match status" value="1"/>
</dbReference>
<protein>
    <recommendedName>
        <fullName evidence="9">BZIP domain-containing protein</fullName>
    </recommendedName>
</protein>
<dbReference type="GO" id="GO:0000978">
    <property type="term" value="F:RNA polymerase II cis-regulatory region sequence-specific DNA binding"/>
    <property type="evidence" value="ECO:0007669"/>
    <property type="project" value="TreeGrafter"/>
</dbReference>
<feature type="compositionally biased region" description="Polar residues" evidence="8">
    <location>
        <begin position="25"/>
        <end position="41"/>
    </location>
</feature>
<dbReference type="AlphaFoldDB" id="A0A085LRL7"/>
<keyword evidence="3" id="KW-0805">Transcription regulation</keyword>
<name>A0A085LRL7_9BILA</name>
<feature type="compositionally biased region" description="Polar residues" evidence="8">
    <location>
        <begin position="94"/>
        <end position="110"/>
    </location>
</feature>
<dbReference type="Proteomes" id="UP000030758">
    <property type="component" value="Unassembled WGS sequence"/>
</dbReference>
<evidence type="ECO:0000313" key="11">
    <source>
        <dbReference type="EMBL" id="KFD67643.1"/>
    </source>
</evidence>
<dbReference type="GO" id="GO:0000981">
    <property type="term" value="F:DNA-binding transcription factor activity, RNA polymerase II-specific"/>
    <property type="evidence" value="ECO:0007669"/>
    <property type="project" value="TreeGrafter"/>
</dbReference>
<dbReference type="SMART" id="SM00338">
    <property type="entry name" value="BRLZ"/>
    <property type="match status" value="1"/>
</dbReference>
<evidence type="ECO:0000256" key="5">
    <source>
        <dbReference type="ARBA" id="ARBA00023163"/>
    </source>
</evidence>
<comment type="subcellular location">
    <subcellularLocation>
        <location evidence="1">Nucleus</location>
    </subcellularLocation>
</comment>
<dbReference type="Pfam" id="PF07716">
    <property type="entry name" value="bZIP_2"/>
    <property type="match status" value="1"/>
</dbReference>
<evidence type="ECO:0000256" key="6">
    <source>
        <dbReference type="ARBA" id="ARBA00023242"/>
    </source>
</evidence>
<feature type="region of interest" description="Disordered" evidence="8">
    <location>
        <begin position="1"/>
        <end position="143"/>
    </location>
</feature>
<keyword evidence="7" id="KW-0175">Coiled coil</keyword>
<evidence type="ECO:0000256" key="4">
    <source>
        <dbReference type="ARBA" id="ARBA00023125"/>
    </source>
</evidence>
<dbReference type="InterPro" id="IPR040223">
    <property type="entry name" value="PAR_bZIP"/>
</dbReference>
<feature type="domain" description="BZIP" evidence="9">
    <location>
        <begin position="476"/>
        <end position="536"/>
    </location>
</feature>
<evidence type="ECO:0000256" key="1">
    <source>
        <dbReference type="ARBA" id="ARBA00004123"/>
    </source>
</evidence>
<accession>A0A085LRL7</accession>
<dbReference type="Gene3D" id="1.20.5.170">
    <property type="match status" value="1"/>
</dbReference>
<keyword evidence="4" id="KW-0238">DNA-binding</keyword>
<feature type="compositionally biased region" description="Low complexity" evidence="8">
    <location>
        <begin position="281"/>
        <end position="299"/>
    </location>
</feature>
<feature type="compositionally biased region" description="Polar residues" evidence="8">
    <location>
        <begin position="353"/>
        <end position="364"/>
    </location>
</feature>
<comment type="similarity">
    <text evidence="2">Belongs to the bZIP family. NFIL3 subfamily.</text>
</comment>
<keyword evidence="5" id="KW-0804">Transcription</keyword>
<dbReference type="PANTHER" id="PTHR11988">
    <property type="entry name" value="THYROTROPH EMBRYONIC FACTOR RELATED"/>
    <property type="match status" value="1"/>
</dbReference>
<feature type="compositionally biased region" description="Low complexity" evidence="8">
    <location>
        <begin position="9"/>
        <end position="24"/>
    </location>
</feature>
<dbReference type="PROSITE" id="PS50217">
    <property type="entry name" value="BZIP"/>
    <property type="match status" value="1"/>
</dbReference>
<feature type="compositionally biased region" description="Polar residues" evidence="8">
    <location>
        <begin position="399"/>
        <end position="424"/>
    </location>
</feature>
<feature type="region of interest" description="Disordered" evidence="8">
    <location>
        <begin position="281"/>
        <end position="387"/>
    </location>
</feature>
<dbReference type="PANTHER" id="PTHR11988:SF27">
    <property type="entry name" value="GH27708P"/>
    <property type="match status" value="1"/>
</dbReference>
<evidence type="ECO:0000256" key="3">
    <source>
        <dbReference type="ARBA" id="ARBA00023015"/>
    </source>
</evidence>
<keyword evidence="12" id="KW-1185">Reference proteome</keyword>
<feature type="compositionally biased region" description="Polar residues" evidence="8">
    <location>
        <begin position="243"/>
        <end position="260"/>
    </location>
</feature>
<evidence type="ECO:0000256" key="8">
    <source>
        <dbReference type="SAM" id="MobiDB-lite"/>
    </source>
</evidence>
<dbReference type="SUPFAM" id="SSF57959">
    <property type="entry name" value="Leucine zipper domain"/>
    <property type="match status" value="1"/>
</dbReference>
<evidence type="ECO:0000313" key="10">
    <source>
        <dbReference type="EMBL" id="KFD47613.1"/>
    </source>
</evidence>
<dbReference type="EMBL" id="KL367512">
    <property type="protein sequence ID" value="KFD67643.1"/>
    <property type="molecule type" value="Genomic_DNA"/>
</dbReference>
<evidence type="ECO:0000256" key="2">
    <source>
        <dbReference type="ARBA" id="ARBA00006079"/>
    </source>
</evidence>
<organism evidence="10 12">
    <name type="scientific">Trichuris suis</name>
    <name type="common">pig whipworm</name>
    <dbReference type="NCBI Taxonomy" id="68888"/>
    <lineage>
        <taxon>Eukaryota</taxon>
        <taxon>Metazoa</taxon>
        <taxon>Ecdysozoa</taxon>
        <taxon>Nematoda</taxon>
        <taxon>Enoplea</taxon>
        <taxon>Dorylaimia</taxon>
        <taxon>Trichinellida</taxon>
        <taxon>Trichuridae</taxon>
        <taxon>Trichuris</taxon>
    </lineage>
</organism>
<feature type="compositionally biased region" description="Polar residues" evidence="8">
    <location>
        <begin position="448"/>
        <end position="461"/>
    </location>
</feature>
<dbReference type="InterPro" id="IPR046347">
    <property type="entry name" value="bZIP_sf"/>
</dbReference>
<feature type="compositionally biased region" description="Low complexity" evidence="8">
    <location>
        <begin position="320"/>
        <end position="352"/>
    </location>
</feature>
<sequence>MEEVPAANSSDKSASGDQSSPSAAVTNTDNNSPSTARSTPLSKVKTEPAETVAFNEGAVENCNTPSCNATEASMNRPQVKNESILRDSTDDSGSEPQLATDSASSATPLNLSVKKRRTDSTQTTKDRCLHQRSAFETVGRNGPMMGTPASSALSMALSSTPSPYVLNRLLPFSFLSAPCGGPNDIDMRTPSDHRPSSQDMLLGSYFGVSPTGKHQRPFKAYNPMDPMSALQISGLNLPLRHGNGSNLLPKGTSSPNGKTLSTAQYLTDQLLQPYRQYLQQMQQASSSTPNPLSPLSTCSISSTGLSGSAVGEKRGDHTCNSSNNNEEDSSSSSSHGPSRSVSLPPSTPTSTSCKQQHSPKQTNGAAPITPSPPEVTSTSHPHTESHHVNCRQLLAGRCLTSTSPSGSDTGASSGGMNSSTSPVTSEEPIDRPRESNIGGDTQSDRSSKLINGNSEAIATQDMSRRKGRVLPETLKDEAYWERRRKNNEAAKRSRDARRAKEDEIAVRAALLEQENMRLRIEVAALKAETEKLRQMLLKG</sequence>
<evidence type="ECO:0000313" key="12">
    <source>
        <dbReference type="Proteomes" id="UP000030764"/>
    </source>
</evidence>
<evidence type="ECO:0000259" key="9">
    <source>
        <dbReference type="PROSITE" id="PS50217"/>
    </source>
</evidence>
<feature type="compositionally biased region" description="Polar residues" evidence="8">
    <location>
        <begin position="61"/>
        <end position="81"/>
    </location>
</feature>
<feature type="region of interest" description="Disordered" evidence="8">
    <location>
        <begin position="241"/>
        <end position="260"/>
    </location>
</feature>
<dbReference type="CDD" id="cd14695">
    <property type="entry name" value="bZIP_HLF"/>
    <property type="match status" value="1"/>
</dbReference>
<evidence type="ECO:0000256" key="7">
    <source>
        <dbReference type="SAM" id="Coils"/>
    </source>
</evidence>
<feature type="coiled-coil region" evidence="7">
    <location>
        <begin position="508"/>
        <end position="535"/>
    </location>
</feature>
<proteinExistence type="inferred from homology"/>
<dbReference type="InterPro" id="IPR004827">
    <property type="entry name" value="bZIP"/>
</dbReference>
<keyword evidence="6" id="KW-0539">Nucleus</keyword>
<gene>
    <name evidence="10" type="ORF">M513_11532</name>
    <name evidence="11" type="ORF">M514_11532</name>
</gene>
<dbReference type="GO" id="GO:0005634">
    <property type="term" value="C:nucleus"/>
    <property type="evidence" value="ECO:0007669"/>
    <property type="project" value="UniProtKB-SubCell"/>
</dbReference>
<feature type="region of interest" description="Disordered" evidence="8">
    <location>
        <begin position="399"/>
        <end position="470"/>
    </location>
</feature>